<dbReference type="InterPro" id="IPR029068">
    <property type="entry name" value="Glyas_Bleomycin-R_OHBP_Dase"/>
</dbReference>
<evidence type="ECO:0000313" key="3">
    <source>
        <dbReference type="Proteomes" id="UP000533598"/>
    </source>
</evidence>
<organism evidence="2 3">
    <name type="scientific">Crossiella cryophila</name>
    <dbReference type="NCBI Taxonomy" id="43355"/>
    <lineage>
        <taxon>Bacteria</taxon>
        <taxon>Bacillati</taxon>
        <taxon>Actinomycetota</taxon>
        <taxon>Actinomycetes</taxon>
        <taxon>Pseudonocardiales</taxon>
        <taxon>Pseudonocardiaceae</taxon>
        <taxon>Crossiella</taxon>
    </lineage>
</organism>
<feature type="domain" description="VOC" evidence="1">
    <location>
        <begin position="2"/>
        <end position="125"/>
    </location>
</feature>
<keyword evidence="2" id="KW-0456">Lyase</keyword>
<evidence type="ECO:0000313" key="2">
    <source>
        <dbReference type="EMBL" id="MBB4681007.1"/>
    </source>
</evidence>
<dbReference type="AlphaFoldDB" id="A0A7W7FX67"/>
<comment type="caution">
    <text evidence="2">The sequence shown here is derived from an EMBL/GenBank/DDBJ whole genome shotgun (WGS) entry which is preliminary data.</text>
</comment>
<dbReference type="Pfam" id="PF00903">
    <property type="entry name" value="Glyoxalase"/>
    <property type="match status" value="1"/>
</dbReference>
<dbReference type="Gene3D" id="3.10.180.10">
    <property type="entry name" value="2,3-Dihydroxybiphenyl 1,2-Dioxygenase, domain 1"/>
    <property type="match status" value="1"/>
</dbReference>
<reference evidence="2 3" key="1">
    <citation type="submission" date="2020-08" db="EMBL/GenBank/DDBJ databases">
        <title>Sequencing the genomes of 1000 actinobacteria strains.</title>
        <authorList>
            <person name="Klenk H.-P."/>
        </authorList>
    </citation>
    <scope>NUCLEOTIDE SEQUENCE [LARGE SCALE GENOMIC DNA]</scope>
    <source>
        <strain evidence="2 3">DSM 44230</strain>
    </source>
</reference>
<dbReference type="SUPFAM" id="SSF54593">
    <property type="entry name" value="Glyoxalase/Bleomycin resistance protein/Dihydroxybiphenyl dioxygenase"/>
    <property type="match status" value="1"/>
</dbReference>
<dbReference type="EMBL" id="JACHMH010000001">
    <property type="protein sequence ID" value="MBB4681007.1"/>
    <property type="molecule type" value="Genomic_DNA"/>
</dbReference>
<dbReference type="PANTHER" id="PTHR36503:SF2">
    <property type="entry name" value="BLR2408 PROTEIN"/>
    <property type="match status" value="1"/>
</dbReference>
<dbReference type="PROSITE" id="PS51819">
    <property type="entry name" value="VOC"/>
    <property type="match status" value="1"/>
</dbReference>
<sequence length="133" mass="14679">MRMIFINLPVKDVAAARDFYTKLGFTANEQFSDETAVSMMVEQNITVILLGEDKFKDFIKGEIADPDTTEVLNCLSADSRAEVDELVAAALAAGGQEWKPFQDHGFMYGGSFRDLDGHVWEVMHMDPAAVAQG</sequence>
<accession>A0A7W7FX67</accession>
<dbReference type="InterPro" id="IPR037523">
    <property type="entry name" value="VOC_core"/>
</dbReference>
<dbReference type="InterPro" id="IPR004360">
    <property type="entry name" value="Glyas_Fos-R_dOase_dom"/>
</dbReference>
<protein>
    <submittedName>
        <fullName evidence="2">Putative lactoylglutathione lyase</fullName>
    </submittedName>
</protein>
<gene>
    <name evidence="2" type="ORF">HNR67_007125</name>
</gene>
<name>A0A7W7FX67_9PSEU</name>
<dbReference type="Proteomes" id="UP000533598">
    <property type="component" value="Unassembled WGS sequence"/>
</dbReference>
<dbReference type="RefSeq" id="WP_185007230.1">
    <property type="nucleotide sequence ID" value="NZ_BAAAUI010000039.1"/>
</dbReference>
<dbReference type="GO" id="GO:0016829">
    <property type="term" value="F:lyase activity"/>
    <property type="evidence" value="ECO:0007669"/>
    <property type="project" value="UniProtKB-KW"/>
</dbReference>
<dbReference type="PANTHER" id="PTHR36503">
    <property type="entry name" value="BLR2520 PROTEIN"/>
    <property type="match status" value="1"/>
</dbReference>
<keyword evidence="3" id="KW-1185">Reference proteome</keyword>
<proteinExistence type="predicted"/>
<evidence type="ECO:0000259" key="1">
    <source>
        <dbReference type="PROSITE" id="PS51819"/>
    </source>
</evidence>